<protein>
    <recommendedName>
        <fullName evidence="3 7">Nicotinate phosphoribosyltransferase</fullName>
        <shortName evidence="7">NAPRTase</shortName>
        <ecNumber evidence="3 7">6.3.4.21</ecNumber>
    </recommendedName>
</protein>
<evidence type="ECO:0000259" key="10">
    <source>
        <dbReference type="Pfam" id="PF17767"/>
    </source>
</evidence>
<reference evidence="11" key="1">
    <citation type="journal article" date="2021" name="Front. Microbiol.">
        <title>Comprehensive Comparative Genomics and Phenotyping of Methylobacterium Species.</title>
        <authorList>
            <person name="Alessa O."/>
            <person name="Ogura Y."/>
            <person name="Fujitani Y."/>
            <person name="Takami H."/>
            <person name="Hayashi T."/>
            <person name="Sahin N."/>
            <person name="Tani A."/>
        </authorList>
    </citation>
    <scope>NUCLEOTIDE SEQUENCE</scope>
    <source>
        <strain evidence="11">DSM 23632</strain>
    </source>
</reference>
<dbReference type="InterPro" id="IPR041525">
    <property type="entry name" value="N/Namide_PRibTrfase"/>
</dbReference>
<dbReference type="Gene3D" id="3.20.140.10">
    <property type="entry name" value="nicotinate phosphoribosyltransferase"/>
    <property type="match status" value="1"/>
</dbReference>
<comment type="similarity">
    <text evidence="2 7">Belongs to the NAPRTase family.</text>
</comment>
<dbReference type="PANTHER" id="PTHR11098">
    <property type="entry name" value="NICOTINATE PHOSPHORIBOSYLTRANSFERASE"/>
    <property type="match status" value="1"/>
</dbReference>
<evidence type="ECO:0000256" key="7">
    <source>
        <dbReference type="HAMAP-Rule" id="MF_00570"/>
    </source>
</evidence>
<evidence type="ECO:0000313" key="12">
    <source>
        <dbReference type="Proteomes" id="UP001055057"/>
    </source>
</evidence>
<accession>A0ABQ4U3Z2</accession>
<keyword evidence="5 7" id="KW-0436">Ligase</keyword>
<dbReference type="EC" id="6.3.4.21" evidence="3 7"/>
<evidence type="ECO:0000256" key="2">
    <source>
        <dbReference type="ARBA" id="ARBA00010897"/>
    </source>
</evidence>
<feature type="domain" description="Nicotinate/nicotinamide phosphoribosyltransferase" evidence="9">
    <location>
        <begin position="222"/>
        <end position="456"/>
    </location>
</feature>
<proteinExistence type="inferred from homology"/>
<dbReference type="InterPro" id="IPR036068">
    <property type="entry name" value="Nicotinate_pribotase-like_C"/>
</dbReference>
<dbReference type="Proteomes" id="UP001055057">
    <property type="component" value="Unassembled WGS sequence"/>
</dbReference>
<dbReference type="PIRSF" id="PIRSF000484">
    <property type="entry name" value="NAPRT"/>
    <property type="match status" value="1"/>
</dbReference>
<reference evidence="11" key="2">
    <citation type="submission" date="2021-08" db="EMBL/GenBank/DDBJ databases">
        <authorList>
            <person name="Tani A."/>
            <person name="Ola A."/>
            <person name="Ogura Y."/>
            <person name="Katsura K."/>
            <person name="Hayashi T."/>
        </authorList>
    </citation>
    <scope>NUCLEOTIDE SEQUENCE</scope>
    <source>
        <strain evidence="11">DSM 23632</strain>
    </source>
</reference>
<gene>
    <name evidence="7 11" type="primary">pncB</name>
    <name evidence="11" type="ORF">MPOCJGCO_4304</name>
</gene>
<organism evidence="11 12">
    <name type="scientific">Methylobacterium trifolii</name>
    <dbReference type="NCBI Taxonomy" id="1003092"/>
    <lineage>
        <taxon>Bacteria</taxon>
        <taxon>Pseudomonadati</taxon>
        <taxon>Pseudomonadota</taxon>
        <taxon>Alphaproteobacteria</taxon>
        <taxon>Hyphomicrobiales</taxon>
        <taxon>Methylobacteriaceae</taxon>
        <taxon>Methylobacterium</taxon>
    </lineage>
</organism>
<dbReference type="Pfam" id="PF04095">
    <property type="entry name" value="NAPRTase"/>
    <property type="match status" value="1"/>
</dbReference>
<dbReference type="NCBIfam" id="NF003704">
    <property type="entry name" value="PRK05321.1"/>
    <property type="match status" value="1"/>
</dbReference>
<dbReference type="PANTHER" id="PTHR11098:SF1">
    <property type="entry name" value="NICOTINATE PHOSPHORIBOSYLTRANSFERASE"/>
    <property type="match status" value="1"/>
</dbReference>
<dbReference type="InterPro" id="IPR007229">
    <property type="entry name" value="Nic_PRibTrfase-Fam"/>
</dbReference>
<name>A0ABQ4U3Z2_9HYPH</name>
<comment type="PTM">
    <text evidence="7">Transiently phosphorylated on a His residue during the reaction cycle. Phosphorylation strongly increases the affinity for substrates and increases the rate of nicotinate D-ribonucleotide production. Dephosphorylation regenerates the low-affinity form of the enzyme, leading to product release.</text>
</comment>
<comment type="pathway">
    <text evidence="1 7">Cofactor biosynthesis; NAD(+) biosynthesis; nicotinate D-ribonucleotide from nicotinate: step 1/1.</text>
</comment>
<dbReference type="Pfam" id="PF17767">
    <property type="entry name" value="NAPRTase_N"/>
    <property type="match status" value="1"/>
</dbReference>
<comment type="catalytic activity">
    <reaction evidence="7">
        <text>5-phospho-alpha-D-ribose 1-diphosphate + nicotinate + ATP + H2O = nicotinate beta-D-ribonucleotide + ADP + phosphate + diphosphate</text>
        <dbReference type="Rhea" id="RHEA:36163"/>
        <dbReference type="ChEBI" id="CHEBI:15377"/>
        <dbReference type="ChEBI" id="CHEBI:30616"/>
        <dbReference type="ChEBI" id="CHEBI:32544"/>
        <dbReference type="ChEBI" id="CHEBI:33019"/>
        <dbReference type="ChEBI" id="CHEBI:43474"/>
        <dbReference type="ChEBI" id="CHEBI:57502"/>
        <dbReference type="ChEBI" id="CHEBI:58017"/>
        <dbReference type="ChEBI" id="CHEBI:456216"/>
        <dbReference type="EC" id="6.3.4.21"/>
    </reaction>
</comment>
<evidence type="ECO:0000256" key="1">
    <source>
        <dbReference type="ARBA" id="ARBA00004952"/>
    </source>
</evidence>
<keyword evidence="6 7" id="KW-0662">Pyridine nucleotide biosynthesis</keyword>
<feature type="modified residue" description="Phosphohistidine; by autocatalysis" evidence="7">
    <location>
        <position position="275"/>
    </location>
</feature>
<keyword evidence="11" id="KW-0808">Transferase</keyword>
<keyword evidence="11" id="KW-0328">Glycosyltransferase</keyword>
<evidence type="ECO:0000256" key="5">
    <source>
        <dbReference type="ARBA" id="ARBA00022598"/>
    </source>
</evidence>
<evidence type="ECO:0000259" key="9">
    <source>
        <dbReference type="Pfam" id="PF04095"/>
    </source>
</evidence>
<comment type="caution">
    <text evidence="11">The sequence shown here is derived from an EMBL/GenBank/DDBJ whole genome shotgun (WGS) entry which is preliminary data.</text>
</comment>
<sequence>MTADLHTSPMDAIDSAPCPVRAAGPKNLRPGSQKMLDLATRVYDHNFRIDPIVRSLLDTDFYKLLMAQTILRRHRDVSVTFGIRNRTTRIRIADEVDPGALREQLDHARSLRLSRGEATWLRGNAFYGRRRILSAEFIAWFEGFRLPAYELEIRDGQYELTFHGPWVETTMWEVPALAILNELRSRAVLRDMGKLDLQVLYARAMTRVWEKIERLRVLPDLSIADFGTRRRHGFLWQDWCVQAMHEALGETRFLGTSNCLIALRREVEAVGTNAHELPMVYAALAPDDAALAKAPYDVLRDWQQDYEGNLLVVLPDTYGTTGFLADAPDWMSAWTGIRIDSKDPIAGGEEAIAFWRARGCDPREKLAIFSDGLDVGTIEAIHARFHGRLRIGYGWGTLLTNDFRGLVPDGRLDPVSIVCKVTEADGRPTVKLSDNPTKAQGPAAEIARYRRVFGVGAQDAMEVVV</sequence>
<evidence type="ECO:0000313" key="11">
    <source>
        <dbReference type="EMBL" id="GJE62174.1"/>
    </source>
</evidence>
<dbReference type="SUPFAM" id="SSF54675">
    <property type="entry name" value="Nicotinate/Quinolinate PRTase N-terminal domain-like"/>
    <property type="match status" value="1"/>
</dbReference>
<dbReference type="SUPFAM" id="SSF51690">
    <property type="entry name" value="Nicotinate/Quinolinate PRTase C-terminal domain-like"/>
    <property type="match status" value="1"/>
</dbReference>
<evidence type="ECO:0000256" key="8">
    <source>
        <dbReference type="SAM" id="MobiDB-lite"/>
    </source>
</evidence>
<keyword evidence="12" id="KW-1185">Reference proteome</keyword>
<dbReference type="EMBL" id="BPRB01000282">
    <property type="protein sequence ID" value="GJE62174.1"/>
    <property type="molecule type" value="Genomic_DNA"/>
</dbReference>
<dbReference type="InterPro" id="IPR006406">
    <property type="entry name" value="Nic_PRibTrfase"/>
</dbReference>
<evidence type="ECO:0000256" key="4">
    <source>
        <dbReference type="ARBA" id="ARBA00022553"/>
    </source>
</evidence>
<dbReference type="InterPro" id="IPR040727">
    <property type="entry name" value="NAPRTase_N"/>
</dbReference>
<feature type="domain" description="Nicotinate phosphoribosyltransferase N-terminal" evidence="10">
    <location>
        <begin position="57"/>
        <end position="181"/>
    </location>
</feature>
<comment type="function">
    <text evidence="7">Catalyzes the synthesis of beta-nicotinate D-ribonucleotide from nicotinate and 5-phospho-D-ribose 1-phosphate at the expense of ATP.</text>
</comment>
<dbReference type="GO" id="GO:0016757">
    <property type="term" value="F:glycosyltransferase activity"/>
    <property type="evidence" value="ECO:0007669"/>
    <property type="project" value="UniProtKB-KW"/>
</dbReference>
<dbReference type="HAMAP" id="MF_00570">
    <property type="entry name" value="NAPRTase"/>
    <property type="match status" value="1"/>
</dbReference>
<evidence type="ECO:0000256" key="6">
    <source>
        <dbReference type="ARBA" id="ARBA00022642"/>
    </source>
</evidence>
<feature type="region of interest" description="Disordered" evidence="8">
    <location>
        <begin position="1"/>
        <end position="27"/>
    </location>
</feature>
<evidence type="ECO:0000256" key="3">
    <source>
        <dbReference type="ARBA" id="ARBA00013236"/>
    </source>
</evidence>
<keyword evidence="4 7" id="KW-0597">Phosphoprotein</keyword>